<dbReference type="EMBL" id="QLNP01000042">
    <property type="protein sequence ID" value="RAM38670.1"/>
    <property type="molecule type" value="Genomic_DNA"/>
</dbReference>
<proteinExistence type="predicted"/>
<evidence type="ECO:0000313" key="1">
    <source>
        <dbReference type="EMBL" id="RAM38670.1"/>
    </source>
</evidence>
<dbReference type="Proteomes" id="UP000249166">
    <property type="component" value="Unassembled WGS sequence"/>
</dbReference>
<evidence type="ECO:0000313" key="2">
    <source>
        <dbReference type="Proteomes" id="UP000249166"/>
    </source>
</evidence>
<dbReference type="InterPro" id="IPR006521">
    <property type="entry name" value="Tail_protein_I"/>
</dbReference>
<protein>
    <submittedName>
        <fullName evidence="1">Phage tail protein I</fullName>
    </submittedName>
</protein>
<organism evidence="1 2">
    <name type="scientific">Arthrobacter globiformis</name>
    <dbReference type="NCBI Taxonomy" id="1665"/>
    <lineage>
        <taxon>Bacteria</taxon>
        <taxon>Bacillati</taxon>
        <taxon>Actinomycetota</taxon>
        <taxon>Actinomycetes</taxon>
        <taxon>Micrococcales</taxon>
        <taxon>Micrococcaceae</taxon>
        <taxon>Arthrobacter</taxon>
    </lineage>
</organism>
<dbReference type="NCBIfam" id="TIGR02242">
    <property type="entry name" value="tail_TIGR02242"/>
    <property type="match status" value="1"/>
</dbReference>
<accession>A0A328HND4</accession>
<reference evidence="1 2" key="1">
    <citation type="submission" date="2018-04" db="EMBL/GenBank/DDBJ databases">
        <title>Bacteria isolated from cave deposits of Manipur.</title>
        <authorList>
            <person name="Sahoo D."/>
            <person name="Sarangthem I."/>
            <person name="Nandeibam J."/>
        </authorList>
    </citation>
    <scope>NUCLEOTIDE SEQUENCE [LARGE SCALE GENOMIC DNA]</scope>
    <source>
        <strain evidence="2">mrc11</strain>
    </source>
</reference>
<dbReference type="InterPro" id="IPR011748">
    <property type="entry name" value="Unchr_phage_tail-like"/>
</dbReference>
<comment type="caution">
    <text evidence="1">The sequence shown here is derived from an EMBL/GenBank/DDBJ whole genome shotgun (WGS) entry which is preliminary data.</text>
</comment>
<dbReference type="NCBIfam" id="TIGR01634">
    <property type="entry name" value="tail_P2_I"/>
    <property type="match status" value="1"/>
</dbReference>
<dbReference type="OrthoDB" id="370073at2"/>
<sequence length="188" mass="20097">MRGMVPGLGSAVPLASRLPAVLQEDAFLQRFLLAFDDALAPVFTTLDGLACYLDPRLAPEDFLDWLADWVGVRVHDSWSTGQRRDVVAHAAEIHRRRGTVQGLADAVRLAVGGVRDVVIEDSGGAGWSQTPGADLPGQAAAKLHVKVYADAAKDVSVPRLERIISSVKPAHVPHTVDVLSSASSFEDD</sequence>
<name>A0A328HND4_ARTGO</name>
<dbReference type="RefSeq" id="WP_111902588.1">
    <property type="nucleotide sequence ID" value="NZ_QLNP01000042.1"/>
</dbReference>
<dbReference type="AlphaFoldDB" id="A0A328HND4"/>
<dbReference type="Pfam" id="PF09684">
    <property type="entry name" value="Tail_P2_I"/>
    <property type="match status" value="1"/>
</dbReference>
<gene>
    <name evidence="1" type="ORF">DBZ45_03550</name>
</gene>